<name>A0A6P8ZZJ5_THRPL</name>
<dbReference type="GO" id="GO:0003677">
    <property type="term" value="F:DNA binding"/>
    <property type="evidence" value="ECO:0007669"/>
    <property type="project" value="TreeGrafter"/>
</dbReference>
<dbReference type="InterPro" id="IPR050863">
    <property type="entry name" value="CenT-Element_Derived"/>
</dbReference>
<evidence type="ECO:0000313" key="3">
    <source>
        <dbReference type="RefSeq" id="XP_034250151.1"/>
    </source>
</evidence>
<dbReference type="GeneID" id="117650681"/>
<dbReference type="PANTHER" id="PTHR19303">
    <property type="entry name" value="TRANSPOSON"/>
    <property type="match status" value="1"/>
</dbReference>
<protein>
    <submittedName>
        <fullName evidence="3">Uncharacterized protein LOC117650681</fullName>
    </submittedName>
</protein>
<dbReference type="InterPro" id="IPR036397">
    <property type="entry name" value="RNaseH_sf"/>
</dbReference>
<evidence type="ECO:0000313" key="2">
    <source>
        <dbReference type="Proteomes" id="UP000515158"/>
    </source>
</evidence>
<feature type="domain" description="DDE-1" evidence="1">
    <location>
        <begin position="102"/>
        <end position="237"/>
    </location>
</feature>
<accession>A0A6P8ZZJ5</accession>
<dbReference type="Proteomes" id="UP000515158">
    <property type="component" value="Unplaced"/>
</dbReference>
<dbReference type="RefSeq" id="XP_034250151.1">
    <property type="nucleotide sequence ID" value="XM_034394260.1"/>
</dbReference>
<organism evidence="3">
    <name type="scientific">Thrips palmi</name>
    <name type="common">Melon thrips</name>
    <dbReference type="NCBI Taxonomy" id="161013"/>
    <lineage>
        <taxon>Eukaryota</taxon>
        <taxon>Metazoa</taxon>
        <taxon>Ecdysozoa</taxon>
        <taxon>Arthropoda</taxon>
        <taxon>Hexapoda</taxon>
        <taxon>Insecta</taxon>
        <taxon>Pterygota</taxon>
        <taxon>Neoptera</taxon>
        <taxon>Paraneoptera</taxon>
        <taxon>Thysanoptera</taxon>
        <taxon>Terebrantia</taxon>
        <taxon>Thripoidea</taxon>
        <taxon>Thripidae</taxon>
        <taxon>Thrips</taxon>
    </lineage>
</organism>
<sequence>MGNKKIAGLELFHGFMERHPELSIRTPEACSIARAAAFNKHSVNTFYDKLEECLRRHPSFADCSRVGNLDETSTSTVQNMRKIVSPKGVKQVHKMKSSERGVSVTTCCIVTAFGTIVPPVMIFSRKKFVSNMFLNAFPGTLGLANENGYMTKDTFVSVIRHLIKHTAASKENPFLLLVDNVETHLSVEALNVAKDNGFTLLTFPPHCTHKLQPLDLSLFGPFNTHYDSALNSWLLQHPGQAVTIYHVAGFTFLCPL</sequence>
<dbReference type="AlphaFoldDB" id="A0A6P8ZZJ5"/>
<dbReference type="PANTHER" id="PTHR19303:SF71">
    <property type="entry name" value="ZINC FINGER PHD-TYPE DOMAIN-CONTAINING PROTEIN"/>
    <property type="match status" value="1"/>
</dbReference>
<gene>
    <name evidence="3" type="primary">LOC117650681</name>
</gene>
<dbReference type="KEGG" id="tpal:117650681"/>
<dbReference type="Pfam" id="PF03184">
    <property type="entry name" value="DDE_1"/>
    <property type="match status" value="1"/>
</dbReference>
<keyword evidence="2" id="KW-1185">Reference proteome</keyword>
<dbReference type="InParanoid" id="A0A6P8ZZJ5"/>
<dbReference type="OrthoDB" id="4327074at2759"/>
<evidence type="ECO:0000259" key="1">
    <source>
        <dbReference type="Pfam" id="PF03184"/>
    </source>
</evidence>
<reference evidence="3" key="1">
    <citation type="submission" date="2025-08" db="UniProtKB">
        <authorList>
            <consortium name="RefSeq"/>
        </authorList>
    </citation>
    <scope>IDENTIFICATION</scope>
    <source>
        <tissue evidence="3">Total insect</tissue>
    </source>
</reference>
<dbReference type="Gene3D" id="3.30.420.10">
    <property type="entry name" value="Ribonuclease H-like superfamily/Ribonuclease H"/>
    <property type="match status" value="1"/>
</dbReference>
<dbReference type="InterPro" id="IPR004875">
    <property type="entry name" value="DDE_SF_endonuclease_dom"/>
</dbReference>
<dbReference type="GO" id="GO:0005634">
    <property type="term" value="C:nucleus"/>
    <property type="evidence" value="ECO:0007669"/>
    <property type="project" value="TreeGrafter"/>
</dbReference>
<proteinExistence type="predicted"/>